<keyword evidence="3" id="KW-1185">Reference proteome</keyword>
<evidence type="ECO:0000313" key="2">
    <source>
        <dbReference type="EMBL" id="KAL0571751.1"/>
    </source>
</evidence>
<sequence length="534" mass="58419">MAPPSKFKGARLQFFMDNLDGYADANANGGGGKFLSDLIEKFARRFSVSVDGVEVEPSKEELQNVNDTKELEEVEAPVKMPEMSEEVYVEVKAAYKNHECERNTLAAQICNFMNYRNHNRLTPSTKAHRIVLDKLAGLGGAGRCKMVFKLWAKSEEGKKIYAGELEKRLKEAKQEPSMFFSPTPPSINLSDTILYSTVKNSNPSSGKKDEAAPQEGTRHEDRKKTAKAMAYVILCQEVIKSEFGKLPEAEKWKWHNAVETEFKTRKDMYDALVEVAYSKDPEACQQAIEDLPTWAIPFLEGITRMNVSLFAGRSVPADGGNIHVMGIHCGSTSESNLKTFGVIYKANLQKFFVLMFGNFCCKTFTKKDCEAASLGSERRGGPIFGLDSEEVAEYWKLYNKAQAKKVKTDTKVPSQHPQASSSSKSSVTKASHQHRAALSLLKAPSQHPPPNVMPAMSALSKRGPSEASSHLPSAKSNPLSSSLASIPPPRPSKCEHPSQPSNPTAASSNANSKWFACPLPTGGQLSSSSAGGNA</sequence>
<evidence type="ECO:0000256" key="1">
    <source>
        <dbReference type="SAM" id="MobiDB-lite"/>
    </source>
</evidence>
<feature type="region of interest" description="Disordered" evidence="1">
    <location>
        <begin position="198"/>
        <end position="222"/>
    </location>
</feature>
<feature type="compositionally biased region" description="Low complexity" evidence="1">
    <location>
        <begin position="471"/>
        <end position="485"/>
    </location>
</feature>
<accession>A0ABR3F910</accession>
<evidence type="ECO:0000313" key="3">
    <source>
        <dbReference type="Proteomes" id="UP001465976"/>
    </source>
</evidence>
<protein>
    <submittedName>
        <fullName evidence="2">Uncharacterized protein</fullName>
    </submittedName>
</protein>
<feature type="compositionally biased region" description="Low complexity" evidence="1">
    <location>
        <begin position="412"/>
        <end position="430"/>
    </location>
</feature>
<dbReference type="EMBL" id="JBAHYK010000721">
    <property type="protein sequence ID" value="KAL0571751.1"/>
    <property type="molecule type" value="Genomic_DNA"/>
</dbReference>
<feature type="region of interest" description="Disordered" evidence="1">
    <location>
        <begin position="407"/>
        <end position="534"/>
    </location>
</feature>
<feature type="compositionally biased region" description="Polar residues" evidence="1">
    <location>
        <begin position="523"/>
        <end position="534"/>
    </location>
</feature>
<reference evidence="2 3" key="1">
    <citation type="submission" date="2024-02" db="EMBL/GenBank/DDBJ databases">
        <title>A draft genome for the cacao thread blight pathogen Marasmius crinis-equi.</title>
        <authorList>
            <person name="Cohen S.P."/>
            <person name="Baruah I.K."/>
            <person name="Amoako-Attah I."/>
            <person name="Bukari Y."/>
            <person name="Meinhardt L.W."/>
            <person name="Bailey B.A."/>
        </authorList>
    </citation>
    <scope>NUCLEOTIDE SEQUENCE [LARGE SCALE GENOMIC DNA]</scope>
    <source>
        <strain evidence="2 3">GH-76</strain>
    </source>
</reference>
<feature type="compositionally biased region" description="Basic and acidic residues" evidence="1">
    <location>
        <begin position="206"/>
        <end position="222"/>
    </location>
</feature>
<comment type="caution">
    <text evidence="2">The sequence shown here is derived from an EMBL/GenBank/DDBJ whole genome shotgun (WGS) entry which is preliminary data.</text>
</comment>
<dbReference type="Proteomes" id="UP001465976">
    <property type="component" value="Unassembled WGS sequence"/>
</dbReference>
<organism evidence="2 3">
    <name type="scientific">Marasmius crinis-equi</name>
    <dbReference type="NCBI Taxonomy" id="585013"/>
    <lineage>
        <taxon>Eukaryota</taxon>
        <taxon>Fungi</taxon>
        <taxon>Dikarya</taxon>
        <taxon>Basidiomycota</taxon>
        <taxon>Agaricomycotina</taxon>
        <taxon>Agaricomycetes</taxon>
        <taxon>Agaricomycetidae</taxon>
        <taxon>Agaricales</taxon>
        <taxon>Marasmiineae</taxon>
        <taxon>Marasmiaceae</taxon>
        <taxon>Marasmius</taxon>
    </lineage>
</organism>
<name>A0ABR3F910_9AGAR</name>
<proteinExistence type="predicted"/>
<gene>
    <name evidence="2" type="ORF">V5O48_010209</name>
</gene>
<feature type="compositionally biased region" description="Low complexity" evidence="1">
    <location>
        <begin position="497"/>
        <end position="512"/>
    </location>
</feature>